<evidence type="ECO:0000256" key="1">
    <source>
        <dbReference type="ARBA" id="ARBA00004123"/>
    </source>
</evidence>
<dbReference type="PROSITE" id="PS00036">
    <property type="entry name" value="BZIP_BASIC"/>
    <property type="match status" value="1"/>
</dbReference>
<keyword evidence="5" id="KW-0539">Nucleus</keyword>
<evidence type="ECO:0000256" key="5">
    <source>
        <dbReference type="ARBA" id="ARBA00023242"/>
    </source>
</evidence>
<reference evidence="8" key="2">
    <citation type="journal article" date="2024" name="Plant">
        <title>Genomic evolution and insights into agronomic trait innovations of Sesamum species.</title>
        <authorList>
            <person name="Miao H."/>
            <person name="Wang L."/>
            <person name="Qu L."/>
            <person name="Liu H."/>
            <person name="Sun Y."/>
            <person name="Le M."/>
            <person name="Wang Q."/>
            <person name="Wei S."/>
            <person name="Zheng Y."/>
            <person name="Lin W."/>
            <person name="Duan Y."/>
            <person name="Cao H."/>
            <person name="Xiong S."/>
            <person name="Wang X."/>
            <person name="Wei L."/>
            <person name="Li C."/>
            <person name="Ma Q."/>
            <person name="Ju M."/>
            <person name="Zhao R."/>
            <person name="Li G."/>
            <person name="Mu C."/>
            <person name="Tian Q."/>
            <person name="Mei H."/>
            <person name="Zhang T."/>
            <person name="Gao T."/>
            <person name="Zhang H."/>
        </authorList>
    </citation>
    <scope>NUCLEOTIDE SEQUENCE</scope>
    <source>
        <strain evidence="8">3651</strain>
    </source>
</reference>
<keyword evidence="3" id="KW-0238">DNA-binding</keyword>
<dbReference type="InterPro" id="IPR045314">
    <property type="entry name" value="bZIP_plant_GBF1"/>
</dbReference>
<gene>
    <name evidence="8" type="ORF">Salat_2461300</name>
</gene>
<dbReference type="GO" id="GO:0003700">
    <property type="term" value="F:DNA-binding transcription factor activity"/>
    <property type="evidence" value="ECO:0007669"/>
    <property type="project" value="InterPro"/>
</dbReference>
<dbReference type="Proteomes" id="UP001293254">
    <property type="component" value="Unassembled WGS sequence"/>
</dbReference>
<organism evidence="8 9">
    <name type="scientific">Sesamum alatum</name>
    <dbReference type="NCBI Taxonomy" id="300844"/>
    <lineage>
        <taxon>Eukaryota</taxon>
        <taxon>Viridiplantae</taxon>
        <taxon>Streptophyta</taxon>
        <taxon>Embryophyta</taxon>
        <taxon>Tracheophyta</taxon>
        <taxon>Spermatophyta</taxon>
        <taxon>Magnoliopsida</taxon>
        <taxon>eudicotyledons</taxon>
        <taxon>Gunneridae</taxon>
        <taxon>Pentapetalae</taxon>
        <taxon>asterids</taxon>
        <taxon>lamiids</taxon>
        <taxon>Lamiales</taxon>
        <taxon>Pedaliaceae</taxon>
        <taxon>Sesamum</taxon>
    </lineage>
</organism>
<dbReference type="PANTHER" id="PTHR45764">
    <property type="entry name" value="BZIP TRANSCRIPTION FACTOR 44"/>
    <property type="match status" value="1"/>
</dbReference>
<dbReference type="SUPFAM" id="SSF57959">
    <property type="entry name" value="Leucine zipper domain"/>
    <property type="match status" value="1"/>
</dbReference>
<dbReference type="PANTHER" id="PTHR45764:SF21">
    <property type="entry name" value="OS03G0770000 PROTEIN"/>
    <property type="match status" value="1"/>
</dbReference>
<evidence type="ECO:0000256" key="6">
    <source>
        <dbReference type="SAM" id="MobiDB-lite"/>
    </source>
</evidence>
<dbReference type="InterPro" id="IPR004827">
    <property type="entry name" value="bZIP"/>
</dbReference>
<dbReference type="SMART" id="SM00338">
    <property type="entry name" value="BRLZ"/>
    <property type="match status" value="1"/>
</dbReference>
<feature type="region of interest" description="Disordered" evidence="6">
    <location>
        <begin position="37"/>
        <end position="143"/>
    </location>
</feature>
<keyword evidence="4" id="KW-0804">Transcription</keyword>
<dbReference type="PROSITE" id="PS50217">
    <property type="entry name" value="BZIP"/>
    <property type="match status" value="1"/>
</dbReference>
<dbReference type="GO" id="GO:0046982">
    <property type="term" value="F:protein heterodimerization activity"/>
    <property type="evidence" value="ECO:0007669"/>
    <property type="project" value="UniProtKB-ARBA"/>
</dbReference>
<dbReference type="GO" id="GO:0005634">
    <property type="term" value="C:nucleus"/>
    <property type="evidence" value="ECO:0007669"/>
    <property type="project" value="UniProtKB-SubCell"/>
</dbReference>
<dbReference type="FunFam" id="1.20.5.170:FF:000020">
    <property type="entry name" value="BZIP transcription factor"/>
    <property type="match status" value="1"/>
</dbReference>
<dbReference type="CDD" id="cd14702">
    <property type="entry name" value="bZIP_plant_GBF1"/>
    <property type="match status" value="1"/>
</dbReference>
<evidence type="ECO:0000259" key="7">
    <source>
        <dbReference type="PROSITE" id="PS50217"/>
    </source>
</evidence>
<feature type="domain" description="BZIP" evidence="7">
    <location>
        <begin position="122"/>
        <end position="185"/>
    </location>
</feature>
<dbReference type="Gene3D" id="1.20.5.170">
    <property type="match status" value="1"/>
</dbReference>
<protein>
    <submittedName>
        <fullName evidence="8">Basic leucine zipper 4</fullName>
    </submittedName>
</protein>
<sequence length="239" mass="27020">MLSAFPAGFPADSFLGNPFPPFETGFPSWDYSYEPSFLFPPPSKEEEPVAFSPQPSQEPVSSNSGSDTSNPAPVTPNSGSPEPIQNSCKNLSSGSDEPNRGSSKKITPHSDGTRTRLGPVVDERKRRRMISNRESARRSRMRKQRHLENLRNQANRFKVGIRELMNRLRLVVHQTQLIQAENEHLRSEAVVLRQRLWDIRQVLLVRQLQQQLNPSAWPLINNVASINVEGQPQLHSLIK</sequence>
<dbReference type="AlphaFoldDB" id="A0AAE2CBR8"/>
<proteinExistence type="predicted"/>
<evidence type="ECO:0000313" key="8">
    <source>
        <dbReference type="EMBL" id="KAK4416358.1"/>
    </source>
</evidence>
<name>A0AAE2CBR8_9LAMI</name>
<reference evidence="8" key="1">
    <citation type="submission" date="2020-06" db="EMBL/GenBank/DDBJ databases">
        <authorList>
            <person name="Li T."/>
            <person name="Hu X."/>
            <person name="Zhang T."/>
            <person name="Song X."/>
            <person name="Zhang H."/>
            <person name="Dai N."/>
            <person name="Sheng W."/>
            <person name="Hou X."/>
            <person name="Wei L."/>
        </authorList>
    </citation>
    <scope>NUCLEOTIDE SEQUENCE</scope>
    <source>
        <strain evidence="8">3651</strain>
        <tissue evidence="8">Leaf</tissue>
    </source>
</reference>
<feature type="compositionally biased region" description="Polar residues" evidence="6">
    <location>
        <begin position="53"/>
        <end position="101"/>
    </location>
</feature>
<comment type="subcellular location">
    <subcellularLocation>
        <location evidence="1">Nucleus</location>
    </subcellularLocation>
</comment>
<comment type="caution">
    <text evidence="8">The sequence shown here is derived from an EMBL/GenBank/DDBJ whole genome shotgun (WGS) entry which is preliminary data.</text>
</comment>
<evidence type="ECO:0000256" key="2">
    <source>
        <dbReference type="ARBA" id="ARBA00023015"/>
    </source>
</evidence>
<keyword evidence="2" id="KW-0805">Transcription regulation</keyword>
<evidence type="ECO:0000313" key="9">
    <source>
        <dbReference type="Proteomes" id="UP001293254"/>
    </source>
</evidence>
<evidence type="ECO:0000256" key="3">
    <source>
        <dbReference type="ARBA" id="ARBA00023125"/>
    </source>
</evidence>
<dbReference type="GO" id="GO:0000976">
    <property type="term" value="F:transcription cis-regulatory region binding"/>
    <property type="evidence" value="ECO:0007669"/>
    <property type="project" value="TreeGrafter"/>
</dbReference>
<dbReference type="EMBL" id="JACGWO010000010">
    <property type="protein sequence ID" value="KAK4416358.1"/>
    <property type="molecule type" value="Genomic_DNA"/>
</dbReference>
<keyword evidence="9" id="KW-1185">Reference proteome</keyword>
<accession>A0AAE2CBR8</accession>
<dbReference type="InterPro" id="IPR046347">
    <property type="entry name" value="bZIP_sf"/>
</dbReference>
<dbReference type="GO" id="GO:0045893">
    <property type="term" value="P:positive regulation of DNA-templated transcription"/>
    <property type="evidence" value="ECO:0007669"/>
    <property type="project" value="TreeGrafter"/>
</dbReference>
<evidence type="ECO:0000256" key="4">
    <source>
        <dbReference type="ARBA" id="ARBA00023163"/>
    </source>
</evidence>